<dbReference type="InterPro" id="IPR036962">
    <property type="entry name" value="Glyco_hydro_3_N_sf"/>
</dbReference>
<dbReference type="PRINTS" id="PR00133">
    <property type="entry name" value="GLHYDRLASE3"/>
</dbReference>
<evidence type="ECO:0000256" key="4">
    <source>
        <dbReference type="ARBA" id="ARBA00022729"/>
    </source>
</evidence>
<evidence type="ECO:0000313" key="11">
    <source>
        <dbReference type="EMBL" id="OYQ36232.1"/>
    </source>
</evidence>
<keyword evidence="5" id="KW-0378">Hydrolase</keyword>
<dbReference type="FunFam" id="2.60.40.10:FF:000495">
    <property type="entry name" value="Periplasmic beta-glucosidase"/>
    <property type="match status" value="1"/>
</dbReference>
<evidence type="ECO:0000256" key="6">
    <source>
        <dbReference type="ARBA" id="ARBA00023295"/>
    </source>
</evidence>
<dbReference type="EMBL" id="NOXU01000023">
    <property type="protein sequence ID" value="OYQ36232.1"/>
    <property type="molecule type" value="Genomic_DNA"/>
</dbReference>
<dbReference type="Pfam" id="PF14310">
    <property type="entry name" value="Fn3-like"/>
    <property type="match status" value="1"/>
</dbReference>
<dbReference type="GO" id="GO:0009251">
    <property type="term" value="P:glucan catabolic process"/>
    <property type="evidence" value="ECO:0007669"/>
    <property type="project" value="TreeGrafter"/>
</dbReference>
<organism evidence="11 12">
    <name type="scientific">Niveispirillum lacus</name>
    <dbReference type="NCBI Taxonomy" id="1981099"/>
    <lineage>
        <taxon>Bacteria</taxon>
        <taxon>Pseudomonadati</taxon>
        <taxon>Pseudomonadota</taxon>
        <taxon>Alphaproteobacteria</taxon>
        <taxon>Rhodospirillales</taxon>
        <taxon>Azospirillaceae</taxon>
        <taxon>Niveispirillum</taxon>
    </lineage>
</organism>
<dbReference type="InterPro" id="IPR001764">
    <property type="entry name" value="Glyco_hydro_3_N"/>
</dbReference>
<name>A0A255Z468_9PROT</name>
<dbReference type="PANTHER" id="PTHR30620:SF16">
    <property type="entry name" value="LYSOSOMAL BETA GLUCOSIDASE"/>
    <property type="match status" value="1"/>
</dbReference>
<dbReference type="SUPFAM" id="SSF52279">
    <property type="entry name" value="Beta-D-glucan exohydrolase, C-terminal domain"/>
    <property type="match status" value="1"/>
</dbReference>
<dbReference type="Gene3D" id="3.40.50.1700">
    <property type="entry name" value="Glycoside hydrolase family 3 C-terminal domain"/>
    <property type="match status" value="1"/>
</dbReference>
<dbReference type="OrthoDB" id="9781691at2"/>
<dbReference type="Pfam" id="PF01915">
    <property type="entry name" value="Glyco_hydro_3_C"/>
    <property type="match status" value="1"/>
</dbReference>
<comment type="catalytic activity">
    <reaction evidence="1">
        <text>Hydrolysis of terminal, non-reducing beta-D-glucosyl residues with release of beta-D-glucose.</text>
        <dbReference type="EC" id="3.2.1.21"/>
    </reaction>
</comment>
<dbReference type="PANTHER" id="PTHR30620">
    <property type="entry name" value="PERIPLASMIC BETA-GLUCOSIDASE-RELATED"/>
    <property type="match status" value="1"/>
</dbReference>
<evidence type="ECO:0000256" key="7">
    <source>
        <dbReference type="ARBA" id="ARBA00031448"/>
    </source>
</evidence>
<dbReference type="EC" id="3.2.1.21" evidence="3"/>
<accession>A0A255Z468</accession>
<dbReference type="Pfam" id="PF00933">
    <property type="entry name" value="Glyco_hydro_3"/>
    <property type="match status" value="1"/>
</dbReference>
<keyword evidence="12" id="KW-1185">Reference proteome</keyword>
<protein>
    <recommendedName>
        <fullName evidence="3">beta-glucosidase</fullName>
        <ecNumber evidence="3">3.2.1.21</ecNumber>
    </recommendedName>
    <alternativeName>
        <fullName evidence="9">Beta-D-glucoside glucohydrolase</fullName>
    </alternativeName>
    <alternativeName>
        <fullName evidence="7">Cellobiase</fullName>
    </alternativeName>
    <alternativeName>
        <fullName evidence="8">Gentiobiase</fullName>
    </alternativeName>
</protein>
<dbReference type="InterPro" id="IPR002772">
    <property type="entry name" value="Glyco_hydro_3_C"/>
</dbReference>
<dbReference type="Gene3D" id="3.20.20.300">
    <property type="entry name" value="Glycoside hydrolase, family 3, N-terminal domain"/>
    <property type="match status" value="1"/>
</dbReference>
<dbReference type="SUPFAM" id="SSF51445">
    <property type="entry name" value="(Trans)glycosidases"/>
    <property type="match status" value="1"/>
</dbReference>
<sequence length="822" mass="89362">MIALPSLRQRARLEQRHREENSVTTPKLSRRLFGASLLALTSAAAVPAGIAFARGKEPYRNPALPIDQRVEDLLSRMTLEEKVAQMIGIWQDKKLVNNDKGGFDAKRAAQAFPNGLGQISRPGDRVGAVDKDGAPIAAGAKANIINREGLEAATYANDAQKWAVEQTRLGIPLIFHEEALHGFVGRGATSFPQSIALASSWDTAMVERIFAIAAREARLRGVHLALAPVVDIVRDPRWGRTEETYGEDPWLVSEMGLAAMRGFQGTTLPLAKDKVLVTLKHMTGHGQPESGTNVGPAQISERTLRENFLVPFERAVKNLPIRAIMPSYNEVDGVPSHGNKWLLDTVLRQEWGYQGALVSDYFAIREMKTVHQMTSGLADGAVRALNAGVDVELPDGEAYPLLPGLVREGKVSEAQIDTAVRRILRMKFEAGLFEAPYVDAKVADKLTATPDAIALAREAAARSMILLKNANNALPLNPNATGTLLVVGTHARDTPIGGYSEVPRKVVSVVEGLTAAAGKSLKVEYAEGVRLTRQRVWEEDKVEPIPDAENDVLIAEAVAKAAKADTILMVLGENEQLSREAWAKNHLGDRASLELYGRQSDLAEAMFKTGKKVIILLLNGRPLSVNRLVEKADALIEGWYLGQETGNGVADVVFGKVSPGGKLPITIPRSVGQLPVFYNAKPSARRGYLFDDITPLFPFGFGLTYSTFEMDAPTLSRGQIGVADSVDISVTLRNTGARTADQVVQIYLRDEEASVTRPLMELKRFQRVTLAAGASSTVRFTLTPEDLSIWNIDMKRVVEPGVFTISAGFDSVALKSVQLTVV</sequence>
<evidence type="ECO:0000256" key="1">
    <source>
        <dbReference type="ARBA" id="ARBA00000448"/>
    </source>
</evidence>
<gene>
    <name evidence="11" type="ORF">CHU95_05440</name>
</gene>
<evidence type="ECO:0000256" key="9">
    <source>
        <dbReference type="ARBA" id="ARBA00032594"/>
    </source>
</evidence>
<dbReference type="AlphaFoldDB" id="A0A255Z468"/>
<dbReference type="InterPro" id="IPR013783">
    <property type="entry name" value="Ig-like_fold"/>
</dbReference>
<evidence type="ECO:0000259" key="10">
    <source>
        <dbReference type="SMART" id="SM01217"/>
    </source>
</evidence>
<reference evidence="11 12" key="1">
    <citation type="submission" date="2017-07" db="EMBL/GenBank/DDBJ databases">
        <title>Niveispirillum cyanobacteriorum sp. nov., isolated from cyanobacterial aggregates in a eutrophic lake.</title>
        <authorList>
            <person name="Cai H."/>
        </authorList>
    </citation>
    <scope>NUCLEOTIDE SEQUENCE [LARGE SCALE GENOMIC DNA]</scope>
    <source>
        <strain evidence="12">TH1-14</strain>
    </source>
</reference>
<dbReference type="InterPro" id="IPR026891">
    <property type="entry name" value="Fn3-like"/>
</dbReference>
<dbReference type="InterPro" id="IPR017853">
    <property type="entry name" value="GH"/>
</dbReference>
<dbReference type="InterPro" id="IPR036881">
    <property type="entry name" value="Glyco_hydro_3_C_sf"/>
</dbReference>
<evidence type="ECO:0000256" key="8">
    <source>
        <dbReference type="ARBA" id="ARBA00032194"/>
    </source>
</evidence>
<evidence type="ECO:0000313" key="12">
    <source>
        <dbReference type="Proteomes" id="UP000216998"/>
    </source>
</evidence>
<dbReference type="InterPro" id="IPR051915">
    <property type="entry name" value="Cellulose_Degrad_GH3"/>
</dbReference>
<dbReference type="Proteomes" id="UP000216998">
    <property type="component" value="Unassembled WGS sequence"/>
</dbReference>
<keyword evidence="4" id="KW-0732">Signal</keyword>
<evidence type="ECO:0000256" key="3">
    <source>
        <dbReference type="ARBA" id="ARBA00012744"/>
    </source>
</evidence>
<dbReference type="Gene3D" id="2.60.40.10">
    <property type="entry name" value="Immunoglobulins"/>
    <property type="match status" value="1"/>
</dbReference>
<evidence type="ECO:0000256" key="2">
    <source>
        <dbReference type="ARBA" id="ARBA00005336"/>
    </source>
</evidence>
<evidence type="ECO:0000256" key="5">
    <source>
        <dbReference type="ARBA" id="ARBA00022801"/>
    </source>
</evidence>
<comment type="caution">
    <text evidence="11">The sequence shown here is derived from an EMBL/GenBank/DDBJ whole genome shotgun (WGS) entry which is preliminary data.</text>
</comment>
<dbReference type="GO" id="GO:0008422">
    <property type="term" value="F:beta-glucosidase activity"/>
    <property type="evidence" value="ECO:0007669"/>
    <property type="project" value="UniProtKB-EC"/>
</dbReference>
<dbReference type="SMART" id="SM01217">
    <property type="entry name" value="Fn3_like"/>
    <property type="match status" value="1"/>
</dbReference>
<feature type="domain" description="Fibronectin type III-like" evidence="10">
    <location>
        <begin position="742"/>
        <end position="811"/>
    </location>
</feature>
<comment type="similarity">
    <text evidence="2">Belongs to the glycosyl hydrolase 3 family.</text>
</comment>
<proteinExistence type="inferred from homology"/>
<keyword evidence="6" id="KW-0326">Glycosidase</keyword>